<accession>M7CNW5</accession>
<dbReference type="PATRIC" id="fig|1288826.3.peg.2334"/>
<dbReference type="AlphaFoldDB" id="M7CNW5"/>
<gene>
    <name evidence="1" type="ORF">MSNKSG1_11808</name>
</gene>
<protein>
    <submittedName>
        <fullName evidence="1">Uncharacterized protein</fullName>
    </submittedName>
</protein>
<dbReference type="RefSeq" id="WP_008939498.1">
    <property type="nucleotide sequence ID" value="NZ_APAT01000016.1"/>
</dbReference>
<name>M7CNW5_9GAMM</name>
<proteinExistence type="predicted"/>
<organism evidence="1 2">
    <name type="scientific">Marinobacter santoriniensis NKSG1</name>
    <dbReference type="NCBI Taxonomy" id="1288826"/>
    <lineage>
        <taxon>Bacteria</taxon>
        <taxon>Pseudomonadati</taxon>
        <taxon>Pseudomonadota</taxon>
        <taxon>Gammaproteobacteria</taxon>
        <taxon>Pseudomonadales</taxon>
        <taxon>Marinobacteraceae</taxon>
        <taxon>Marinobacter</taxon>
    </lineage>
</organism>
<dbReference type="EMBL" id="APAT01000016">
    <property type="protein sequence ID" value="EMP55331.1"/>
    <property type="molecule type" value="Genomic_DNA"/>
</dbReference>
<dbReference type="STRING" id="1288826.MSNKSG1_11808"/>
<evidence type="ECO:0000313" key="1">
    <source>
        <dbReference type="EMBL" id="EMP55331.1"/>
    </source>
</evidence>
<sequence length="61" mass="6680">MQFPEKDWAVIVADAIILAPRLTDYCADFVTGLALLSYNARFAGPDSPAIRTLIRPRITGS</sequence>
<keyword evidence="2" id="KW-1185">Reference proteome</keyword>
<comment type="caution">
    <text evidence="1">The sequence shown here is derived from an EMBL/GenBank/DDBJ whole genome shotgun (WGS) entry which is preliminary data.</text>
</comment>
<dbReference type="Proteomes" id="UP000011960">
    <property type="component" value="Unassembled WGS sequence"/>
</dbReference>
<dbReference type="OrthoDB" id="6370781at2"/>
<evidence type="ECO:0000313" key="2">
    <source>
        <dbReference type="Proteomes" id="UP000011960"/>
    </source>
</evidence>
<reference evidence="1 2" key="1">
    <citation type="journal article" date="2013" name="Genome Announc.">
        <title>Genome Sequence of Hydrothermal Arsenic-Respiring Bacterium Marinobacter santoriniensis NKSG1T.</title>
        <authorList>
            <person name="Handley K.M."/>
            <person name="Upton M."/>
            <person name="Beatson S.A."/>
            <person name="Hery M."/>
            <person name="Lloyd J.R."/>
        </authorList>
    </citation>
    <scope>NUCLEOTIDE SEQUENCE [LARGE SCALE GENOMIC DNA]</scope>
    <source>
        <strain evidence="1 2">NKSG1</strain>
    </source>
</reference>